<keyword evidence="10 11" id="KW-0670">Pyruvate</keyword>
<keyword evidence="7 11" id="KW-0594">Phospholipid biosynthesis</keyword>
<protein>
    <recommendedName>
        <fullName evidence="11">Phosphatidylserine decarboxylase proenzyme</fullName>
        <ecNumber evidence="11">4.1.1.65</ecNumber>
    </recommendedName>
    <component>
        <recommendedName>
            <fullName evidence="11">Phosphatidylserine decarboxylase alpha chain</fullName>
        </recommendedName>
    </component>
    <component>
        <recommendedName>
            <fullName evidence="11">Phosphatidylserine decarboxylase beta chain</fullName>
        </recommendedName>
    </component>
</protein>
<comment type="similarity">
    <text evidence="11">Belongs to the phosphatidylserine decarboxylase family. PSD-A subfamily.</text>
</comment>
<comment type="function">
    <text evidence="11">Catalyzes the formation of phosphatidylethanolamine (PtdEtn) from phosphatidylserine (PtdSer).</text>
</comment>
<keyword evidence="9 11" id="KW-1208">Phospholipid metabolism</keyword>
<evidence type="ECO:0000256" key="11">
    <source>
        <dbReference type="HAMAP-Rule" id="MF_00664"/>
    </source>
</evidence>
<comment type="pathway">
    <text evidence="11">Phospholipid metabolism; phosphatidylethanolamine biosynthesis; phosphatidylethanolamine from CDP-diacylglycerol: step 2/2.</text>
</comment>
<evidence type="ECO:0000313" key="14">
    <source>
        <dbReference type="Proteomes" id="UP000589520"/>
    </source>
</evidence>
<dbReference type="RefSeq" id="WP_179490728.1">
    <property type="nucleotide sequence ID" value="NZ_JACCCW010000002.1"/>
</dbReference>
<keyword evidence="5 11" id="KW-0472">Membrane</keyword>
<dbReference type="AlphaFoldDB" id="A0A7Y9THE6"/>
<keyword evidence="6 11" id="KW-0865">Zymogen</keyword>
<dbReference type="PANTHER" id="PTHR35809">
    <property type="entry name" value="ARCHAETIDYLSERINE DECARBOXYLASE PROENZYME-RELATED"/>
    <property type="match status" value="1"/>
</dbReference>
<evidence type="ECO:0000256" key="3">
    <source>
        <dbReference type="ARBA" id="ARBA00022793"/>
    </source>
</evidence>
<feature type="transmembrane region" description="Helical" evidence="12">
    <location>
        <begin position="6"/>
        <end position="39"/>
    </location>
</feature>
<dbReference type="NCBIfam" id="NF003685">
    <property type="entry name" value="PRK05305.2-5"/>
    <property type="match status" value="1"/>
</dbReference>
<keyword evidence="12" id="KW-1133">Transmembrane helix</keyword>
<evidence type="ECO:0000256" key="9">
    <source>
        <dbReference type="ARBA" id="ARBA00023264"/>
    </source>
</evidence>
<keyword evidence="3 11" id="KW-0210">Decarboxylase</keyword>
<evidence type="ECO:0000256" key="6">
    <source>
        <dbReference type="ARBA" id="ARBA00023145"/>
    </source>
</evidence>
<dbReference type="GO" id="GO:0004609">
    <property type="term" value="F:phosphatidylserine decarboxylase activity"/>
    <property type="evidence" value="ECO:0007669"/>
    <property type="project" value="UniProtKB-UniRule"/>
</dbReference>
<dbReference type="PANTHER" id="PTHR35809:SF1">
    <property type="entry name" value="ARCHAETIDYLSERINE DECARBOXYLASE PROENZYME-RELATED"/>
    <property type="match status" value="1"/>
</dbReference>
<evidence type="ECO:0000256" key="4">
    <source>
        <dbReference type="ARBA" id="ARBA00023098"/>
    </source>
</evidence>
<keyword evidence="2 11" id="KW-0444">Lipid biosynthesis</keyword>
<proteinExistence type="inferred from homology"/>
<organism evidence="13 14">
    <name type="scientific">Granulicella arctica</name>
    <dbReference type="NCBI Taxonomy" id="940613"/>
    <lineage>
        <taxon>Bacteria</taxon>
        <taxon>Pseudomonadati</taxon>
        <taxon>Acidobacteriota</taxon>
        <taxon>Terriglobia</taxon>
        <taxon>Terriglobales</taxon>
        <taxon>Acidobacteriaceae</taxon>
        <taxon>Granulicella</taxon>
    </lineage>
</organism>
<feature type="active site" description="Schiff-base intermediate with substrate; via pyruvic acid" evidence="11">
    <location>
        <position position="173"/>
    </location>
</feature>
<evidence type="ECO:0000256" key="8">
    <source>
        <dbReference type="ARBA" id="ARBA00023239"/>
    </source>
</evidence>
<evidence type="ECO:0000256" key="7">
    <source>
        <dbReference type="ARBA" id="ARBA00023209"/>
    </source>
</evidence>
<dbReference type="UniPathway" id="UPA00558">
    <property type="reaction ID" value="UER00616"/>
</dbReference>
<evidence type="ECO:0000256" key="10">
    <source>
        <dbReference type="ARBA" id="ARBA00023317"/>
    </source>
</evidence>
<name>A0A7Y9THE6_9BACT</name>
<feature type="site" description="Cleavage (non-hydrolytic); by autocatalysis" evidence="11">
    <location>
        <begin position="172"/>
        <end position="173"/>
    </location>
</feature>
<evidence type="ECO:0000256" key="5">
    <source>
        <dbReference type="ARBA" id="ARBA00023136"/>
    </source>
</evidence>
<dbReference type="HAMAP" id="MF_00664">
    <property type="entry name" value="PS_decarb_PSD_A"/>
    <property type="match status" value="1"/>
</dbReference>
<sequence>MVRDGFFYAFGLGVVAVVLWLLTKVAVLVAIPVVLALFFLWFFRDPNRSVPTEPGQIVSPADGVVTEAEWIETTTGSRLRLSIFLNVFDVHVNRSPVSGTVKIVEHREGQFMNAMNPESVLHNEQTLVVIDGGGYDVGFKQIAGLLARRIVCNVKPGDRVERGQRVGLIKFGSRVDVLLPSEANLKVKMGSRVKGGSTVLAVLPQPGEPVLGA</sequence>
<dbReference type="NCBIfam" id="NF003678">
    <property type="entry name" value="PRK05305.1-2"/>
    <property type="match status" value="1"/>
</dbReference>
<dbReference type="Pfam" id="PF02666">
    <property type="entry name" value="PS_Dcarbxylase"/>
    <property type="match status" value="1"/>
</dbReference>
<evidence type="ECO:0000256" key="1">
    <source>
        <dbReference type="ARBA" id="ARBA00022475"/>
    </source>
</evidence>
<dbReference type="Proteomes" id="UP000589520">
    <property type="component" value="Unassembled WGS sequence"/>
</dbReference>
<comment type="subunit">
    <text evidence="11">Heterodimer of a large membrane-associated beta subunit and a small pyruvoyl-containing alpha subunit.</text>
</comment>
<dbReference type="InterPro" id="IPR003817">
    <property type="entry name" value="PS_Dcarbxylase"/>
</dbReference>
<comment type="caution">
    <text evidence="13">The sequence shown here is derived from an EMBL/GenBank/DDBJ whole genome shotgun (WGS) entry which is preliminary data.</text>
</comment>
<dbReference type="EMBL" id="JACCCW010000002">
    <property type="protein sequence ID" value="NYF79810.1"/>
    <property type="molecule type" value="Genomic_DNA"/>
</dbReference>
<feature type="chain" id="PRO_5031644894" description="Phosphatidylserine decarboxylase beta chain" evidence="11">
    <location>
        <begin position="1"/>
        <end position="172"/>
    </location>
</feature>
<dbReference type="InterPro" id="IPR033175">
    <property type="entry name" value="PSD-A"/>
</dbReference>
<keyword evidence="1 11" id="KW-1003">Cell membrane</keyword>
<keyword evidence="8 11" id="KW-0456">Lyase</keyword>
<keyword evidence="12" id="KW-0812">Transmembrane</keyword>
<dbReference type="GO" id="GO:0006646">
    <property type="term" value="P:phosphatidylethanolamine biosynthetic process"/>
    <property type="evidence" value="ECO:0007669"/>
    <property type="project" value="UniProtKB-UniRule"/>
</dbReference>
<evidence type="ECO:0000313" key="13">
    <source>
        <dbReference type="EMBL" id="NYF79810.1"/>
    </source>
</evidence>
<comment type="cofactor">
    <cofactor evidence="11">
        <name>pyruvate</name>
        <dbReference type="ChEBI" id="CHEBI:15361"/>
    </cofactor>
    <text evidence="11">Binds 1 pyruvoyl group covalently per subunit.</text>
</comment>
<accession>A0A7Y9THE6</accession>
<evidence type="ECO:0000256" key="12">
    <source>
        <dbReference type="SAM" id="Phobius"/>
    </source>
</evidence>
<keyword evidence="14" id="KW-1185">Reference proteome</keyword>
<feature type="modified residue" description="Pyruvic acid (Ser); by autocatalysis" evidence="11">
    <location>
        <position position="173"/>
    </location>
</feature>
<comment type="subcellular location">
    <subcellularLocation>
        <location evidence="11">Cell membrane</location>
        <topology evidence="11">Peripheral membrane protein</topology>
    </subcellularLocation>
</comment>
<feature type="chain" id="PRO_5031644895" description="Phosphatidylserine decarboxylase alpha chain" evidence="11">
    <location>
        <begin position="173"/>
        <end position="213"/>
    </location>
</feature>
<comment type="catalytic activity">
    <reaction evidence="11">
        <text>a 1,2-diacyl-sn-glycero-3-phospho-L-serine + H(+) = a 1,2-diacyl-sn-glycero-3-phosphoethanolamine + CO2</text>
        <dbReference type="Rhea" id="RHEA:20828"/>
        <dbReference type="ChEBI" id="CHEBI:15378"/>
        <dbReference type="ChEBI" id="CHEBI:16526"/>
        <dbReference type="ChEBI" id="CHEBI:57262"/>
        <dbReference type="ChEBI" id="CHEBI:64612"/>
        <dbReference type="EC" id="4.1.1.65"/>
    </reaction>
</comment>
<reference evidence="13 14" key="1">
    <citation type="submission" date="2020-07" db="EMBL/GenBank/DDBJ databases">
        <title>Genomic Encyclopedia of Type Strains, Phase IV (KMG-V): Genome sequencing to study the core and pangenomes of soil and plant-associated prokaryotes.</title>
        <authorList>
            <person name="Whitman W."/>
        </authorList>
    </citation>
    <scope>NUCLEOTIDE SEQUENCE [LARGE SCALE GENOMIC DNA]</scope>
    <source>
        <strain evidence="13 14">X4EP2</strain>
    </source>
</reference>
<evidence type="ECO:0000256" key="2">
    <source>
        <dbReference type="ARBA" id="ARBA00022516"/>
    </source>
</evidence>
<comment type="PTM">
    <text evidence="11">Is synthesized initially as an inactive proenzyme. Formation of the active enzyme involves a self-maturation process in which the active site pyruvoyl group is generated from an internal serine residue via an autocatalytic post-translational modification. Two non-identical subunits are generated from the proenzyme in this reaction, and the pyruvate is formed at the N-terminus of the alpha chain, which is derived from the carboxyl end of the proenzyme. The post-translation cleavage follows an unusual pathway, termed non-hydrolytic serinolysis, in which the side chain hydroxyl group of the serine supplies its oxygen atom to form the C-terminus of the beta chain, while the remainder of the serine residue undergoes an oxidative deamination to produce ammonia and the pyruvoyl prosthetic group on the alpha chain.</text>
</comment>
<dbReference type="GO" id="GO:0005886">
    <property type="term" value="C:plasma membrane"/>
    <property type="evidence" value="ECO:0007669"/>
    <property type="project" value="UniProtKB-SubCell"/>
</dbReference>
<gene>
    <name evidence="11" type="primary">psd</name>
    <name evidence="13" type="ORF">HDF17_002130</name>
</gene>
<dbReference type="EC" id="4.1.1.65" evidence="11"/>
<keyword evidence="4 11" id="KW-0443">Lipid metabolism</keyword>